<reference evidence="2 3" key="1">
    <citation type="submission" date="2019-05" db="EMBL/GenBank/DDBJ databases">
        <title>Another draft genome of Portunus trituberculatus and its Hox gene families provides insights of decapod evolution.</title>
        <authorList>
            <person name="Jeong J.-H."/>
            <person name="Song I."/>
            <person name="Kim S."/>
            <person name="Choi T."/>
            <person name="Kim D."/>
            <person name="Ryu S."/>
            <person name="Kim W."/>
        </authorList>
    </citation>
    <scope>NUCLEOTIDE SEQUENCE [LARGE SCALE GENOMIC DNA]</scope>
    <source>
        <tissue evidence="2">Muscle</tissue>
    </source>
</reference>
<evidence type="ECO:0000256" key="1">
    <source>
        <dbReference type="SAM" id="MobiDB-lite"/>
    </source>
</evidence>
<organism evidence="2 3">
    <name type="scientific">Portunus trituberculatus</name>
    <name type="common">Swimming crab</name>
    <name type="synonym">Neptunus trituberculatus</name>
    <dbReference type="NCBI Taxonomy" id="210409"/>
    <lineage>
        <taxon>Eukaryota</taxon>
        <taxon>Metazoa</taxon>
        <taxon>Ecdysozoa</taxon>
        <taxon>Arthropoda</taxon>
        <taxon>Crustacea</taxon>
        <taxon>Multicrustacea</taxon>
        <taxon>Malacostraca</taxon>
        <taxon>Eumalacostraca</taxon>
        <taxon>Eucarida</taxon>
        <taxon>Decapoda</taxon>
        <taxon>Pleocyemata</taxon>
        <taxon>Brachyura</taxon>
        <taxon>Eubrachyura</taxon>
        <taxon>Portunoidea</taxon>
        <taxon>Portunidae</taxon>
        <taxon>Portuninae</taxon>
        <taxon>Portunus</taxon>
    </lineage>
</organism>
<dbReference type="AlphaFoldDB" id="A0A5B7G9X4"/>
<evidence type="ECO:0000313" key="2">
    <source>
        <dbReference type="EMBL" id="MPC54053.1"/>
    </source>
</evidence>
<feature type="region of interest" description="Disordered" evidence="1">
    <location>
        <begin position="1"/>
        <end position="21"/>
    </location>
</feature>
<comment type="caution">
    <text evidence="2">The sequence shown here is derived from an EMBL/GenBank/DDBJ whole genome shotgun (WGS) entry which is preliminary data.</text>
</comment>
<sequence>MQPRAGSRQPTFQKMNRGTPGNLLSCMVHTYASERKHSPSASVTKQGDACRGRNGQTEQLSGERIGELLSAEEDVASMAASLEVVRLFAGASESGSGVGID</sequence>
<dbReference type="Proteomes" id="UP000324222">
    <property type="component" value="Unassembled WGS sequence"/>
</dbReference>
<evidence type="ECO:0000313" key="3">
    <source>
        <dbReference type="Proteomes" id="UP000324222"/>
    </source>
</evidence>
<accession>A0A5B7G9X4</accession>
<keyword evidence="3" id="KW-1185">Reference proteome</keyword>
<dbReference type="EMBL" id="VSRR010012071">
    <property type="protein sequence ID" value="MPC54053.1"/>
    <property type="molecule type" value="Genomic_DNA"/>
</dbReference>
<protein>
    <submittedName>
        <fullName evidence="2">Uncharacterized protein</fullName>
    </submittedName>
</protein>
<gene>
    <name evidence="2" type="ORF">E2C01_047960</name>
</gene>
<proteinExistence type="predicted"/>
<feature type="region of interest" description="Disordered" evidence="1">
    <location>
        <begin position="34"/>
        <end position="58"/>
    </location>
</feature>
<name>A0A5B7G9X4_PORTR</name>